<evidence type="ECO:0000313" key="1">
    <source>
        <dbReference type="EMBL" id="KAF4966944.1"/>
    </source>
</evidence>
<proteinExistence type="predicted"/>
<dbReference type="EMBL" id="JABEXW010000261">
    <property type="protein sequence ID" value="KAF4966944.1"/>
    <property type="molecule type" value="Genomic_DNA"/>
</dbReference>
<protein>
    <submittedName>
        <fullName evidence="1">Uncharacterized protein</fullName>
    </submittedName>
</protein>
<sequence>MDSNSIIIENLRQIIGFTGMRDFVDLGKVRQNRLEQKLSAASRNLSVKNMASLYMAWLFQQISLLDKHALSQVVKRWVMYVGTWGLERTEAITIWAHAQMSELSMVGGAMSWKSERLRNEMKALRQELELQFLGASDSGERDSEAHDFGHYNDQESLTHTGFPVPILIWSNPKDMIYNSKHGKVRKWDEYLQDRDESLELFCTLKNWPTKDIPFPSIELSDDEEWYEVPDIVSNDTVEETAEVPSTKRQKLDVEARIKAALELLENPPQTPDLRTPTPFRLYEPLTPVSIFGSSPPSLVVDASVNRSSPVDSFGPDEPVATSSLLGRNAEAEHYQAFLSSTPSLFDDLAWYC</sequence>
<comment type="caution">
    <text evidence="1">The sequence shown here is derived from an EMBL/GenBank/DDBJ whole genome shotgun (WGS) entry which is preliminary data.</text>
</comment>
<dbReference type="AlphaFoldDB" id="A0A8H4TZL5"/>
<reference evidence="1" key="2">
    <citation type="submission" date="2020-05" db="EMBL/GenBank/DDBJ databases">
        <authorList>
            <person name="Kim H.-S."/>
            <person name="Proctor R.H."/>
            <person name="Brown D.W."/>
        </authorList>
    </citation>
    <scope>NUCLEOTIDE SEQUENCE</scope>
    <source>
        <strain evidence="1">NRRL 20472</strain>
    </source>
</reference>
<accession>A0A8H4TZL5</accession>
<gene>
    <name evidence="1" type="ORF">FSARC_5429</name>
</gene>
<evidence type="ECO:0000313" key="2">
    <source>
        <dbReference type="Proteomes" id="UP000622797"/>
    </source>
</evidence>
<organism evidence="1 2">
    <name type="scientific">Fusarium sarcochroum</name>
    <dbReference type="NCBI Taxonomy" id="1208366"/>
    <lineage>
        <taxon>Eukaryota</taxon>
        <taxon>Fungi</taxon>
        <taxon>Dikarya</taxon>
        <taxon>Ascomycota</taxon>
        <taxon>Pezizomycotina</taxon>
        <taxon>Sordariomycetes</taxon>
        <taxon>Hypocreomycetidae</taxon>
        <taxon>Hypocreales</taxon>
        <taxon>Nectriaceae</taxon>
        <taxon>Fusarium</taxon>
        <taxon>Fusarium lateritium species complex</taxon>
    </lineage>
</organism>
<keyword evidence="2" id="KW-1185">Reference proteome</keyword>
<dbReference type="OrthoDB" id="5151375at2759"/>
<dbReference type="Proteomes" id="UP000622797">
    <property type="component" value="Unassembled WGS sequence"/>
</dbReference>
<name>A0A8H4TZL5_9HYPO</name>
<reference evidence="1" key="1">
    <citation type="journal article" date="2020" name="BMC Genomics">
        <title>Correction to: Identification and distribution of gene clusters required for synthesis of sphingolipid metabolism inhibitors in diverse species of the filamentous fungus Fusarium.</title>
        <authorList>
            <person name="Kim H.S."/>
            <person name="Lohmar J.M."/>
            <person name="Busman M."/>
            <person name="Brown D.W."/>
            <person name="Naumann T.A."/>
            <person name="Divon H.H."/>
            <person name="Lysoe E."/>
            <person name="Uhlig S."/>
            <person name="Proctor R.H."/>
        </authorList>
    </citation>
    <scope>NUCLEOTIDE SEQUENCE</scope>
    <source>
        <strain evidence="1">NRRL 20472</strain>
    </source>
</reference>